<reference evidence="3" key="1">
    <citation type="submission" date="2022-05" db="EMBL/GenBank/DDBJ databases">
        <title>Corynebacterium sp. TA-R-1 sp. nov., isolated from human feces.</title>
        <authorList>
            <person name="Shamsuzzaman M."/>
            <person name="Dahal R.H."/>
        </authorList>
    </citation>
    <scope>NUCLEOTIDE SEQUENCE</scope>
    <source>
        <strain evidence="3">TA-R-1</strain>
    </source>
</reference>
<feature type="chain" id="PRO_5046662944" description="Pentapeptide MXKDX repeat protein" evidence="2">
    <location>
        <begin position="24"/>
        <end position="91"/>
    </location>
</feature>
<sequence length="91" mass="9495">MSFTRTTSKARLFAAATALVAGAAGLAACDDSGSSKGTSEMMSPSSAMMSSEMMEPSDKMEPSDAMMSSEMMEPSDKMEPSDAMMSTEPSK</sequence>
<organism evidence="3 4">
    <name type="scientific">Corynebacterium stercoris</name>
    <dbReference type="NCBI Taxonomy" id="2943490"/>
    <lineage>
        <taxon>Bacteria</taxon>
        <taxon>Bacillati</taxon>
        <taxon>Actinomycetota</taxon>
        <taxon>Actinomycetes</taxon>
        <taxon>Mycobacteriales</taxon>
        <taxon>Corynebacteriaceae</taxon>
        <taxon>Corynebacterium</taxon>
    </lineage>
</organism>
<evidence type="ECO:0000313" key="4">
    <source>
        <dbReference type="Proteomes" id="UP001204000"/>
    </source>
</evidence>
<comment type="caution">
    <text evidence="3">The sequence shown here is derived from an EMBL/GenBank/DDBJ whole genome shotgun (WGS) entry which is preliminary data.</text>
</comment>
<keyword evidence="4" id="KW-1185">Reference proteome</keyword>
<accession>A0ABT1G1I7</accession>
<dbReference type="PROSITE" id="PS51257">
    <property type="entry name" value="PROKAR_LIPOPROTEIN"/>
    <property type="match status" value="1"/>
</dbReference>
<gene>
    <name evidence="3" type="ORF">M5J20_06750</name>
</gene>
<evidence type="ECO:0000313" key="3">
    <source>
        <dbReference type="EMBL" id="MCP1387889.1"/>
    </source>
</evidence>
<keyword evidence="2" id="KW-0732">Signal</keyword>
<evidence type="ECO:0000256" key="1">
    <source>
        <dbReference type="SAM" id="MobiDB-lite"/>
    </source>
</evidence>
<feature type="signal peptide" evidence="2">
    <location>
        <begin position="1"/>
        <end position="23"/>
    </location>
</feature>
<name>A0ABT1G1I7_9CORY</name>
<dbReference type="EMBL" id="JAMFTQ010000006">
    <property type="protein sequence ID" value="MCP1387889.1"/>
    <property type="molecule type" value="Genomic_DNA"/>
</dbReference>
<feature type="compositionally biased region" description="Low complexity" evidence="1">
    <location>
        <begin position="39"/>
        <end position="54"/>
    </location>
</feature>
<dbReference type="Proteomes" id="UP001204000">
    <property type="component" value="Unassembled WGS sequence"/>
</dbReference>
<evidence type="ECO:0000256" key="2">
    <source>
        <dbReference type="SAM" id="SignalP"/>
    </source>
</evidence>
<dbReference type="RefSeq" id="WP_253577824.1">
    <property type="nucleotide sequence ID" value="NZ_JAMFTQ010000006.1"/>
</dbReference>
<feature type="region of interest" description="Disordered" evidence="1">
    <location>
        <begin position="27"/>
        <end position="91"/>
    </location>
</feature>
<evidence type="ECO:0008006" key="5">
    <source>
        <dbReference type="Google" id="ProtNLM"/>
    </source>
</evidence>
<protein>
    <recommendedName>
        <fullName evidence="5">Pentapeptide MXKDX repeat protein</fullName>
    </recommendedName>
</protein>
<proteinExistence type="predicted"/>